<feature type="transmembrane region" description="Helical" evidence="3">
    <location>
        <begin position="166"/>
        <end position="184"/>
    </location>
</feature>
<reference evidence="6" key="1">
    <citation type="journal article" date="2023" name="Commun. Biol.">
        <title>Genome analysis of Parmales, the sister group of diatoms, reveals the evolutionary specialization of diatoms from phago-mixotrophs to photoautotrophs.</title>
        <authorList>
            <person name="Ban H."/>
            <person name="Sato S."/>
            <person name="Yoshikawa S."/>
            <person name="Yamada K."/>
            <person name="Nakamura Y."/>
            <person name="Ichinomiya M."/>
            <person name="Sato N."/>
            <person name="Blanc-Mathieu R."/>
            <person name="Endo H."/>
            <person name="Kuwata A."/>
            <person name="Ogata H."/>
        </authorList>
    </citation>
    <scope>NUCLEOTIDE SEQUENCE [LARGE SCALE GENOMIC DNA]</scope>
</reference>
<feature type="domain" description="Response regulatory" evidence="4">
    <location>
        <begin position="511"/>
        <end position="641"/>
    </location>
</feature>
<dbReference type="GO" id="GO:0000160">
    <property type="term" value="P:phosphorelay signal transduction system"/>
    <property type="evidence" value="ECO:0007669"/>
    <property type="project" value="InterPro"/>
</dbReference>
<keyword evidence="3" id="KW-0472">Membrane</keyword>
<evidence type="ECO:0000256" key="2">
    <source>
        <dbReference type="SAM" id="MobiDB-lite"/>
    </source>
</evidence>
<protein>
    <recommendedName>
        <fullName evidence="4">Response regulatory domain-containing protein</fullName>
    </recommendedName>
</protein>
<name>A0A9W7GEZ5_9STRA</name>
<feature type="region of interest" description="Disordered" evidence="2">
    <location>
        <begin position="1"/>
        <end position="20"/>
    </location>
</feature>
<evidence type="ECO:0000313" key="6">
    <source>
        <dbReference type="Proteomes" id="UP001165065"/>
    </source>
</evidence>
<feature type="modified residue" description="4-aspartylphosphate" evidence="1">
    <location>
        <position position="570"/>
    </location>
</feature>
<keyword evidence="3" id="KW-1133">Transmembrane helix</keyword>
<accession>A0A9W7GEZ5</accession>
<gene>
    <name evidence="5" type="ORF">TrCOL_g2901</name>
</gene>
<organism evidence="5 6">
    <name type="scientific">Triparma columacea</name>
    <dbReference type="NCBI Taxonomy" id="722753"/>
    <lineage>
        <taxon>Eukaryota</taxon>
        <taxon>Sar</taxon>
        <taxon>Stramenopiles</taxon>
        <taxon>Ochrophyta</taxon>
        <taxon>Bolidophyceae</taxon>
        <taxon>Parmales</taxon>
        <taxon>Triparmaceae</taxon>
        <taxon>Triparma</taxon>
    </lineage>
</organism>
<comment type="caution">
    <text evidence="5">The sequence shown here is derived from an EMBL/GenBank/DDBJ whole genome shotgun (WGS) entry which is preliminary data.</text>
</comment>
<feature type="transmembrane region" description="Helical" evidence="3">
    <location>
        <begin position="141"/>
        <end position="159"/>
    </location>
</feature>
<keyword evidence="1" id="KW-0597">Phosphoprotein</keyword>
<dbReference type="InterPro" id="IPR011006">
    <property type="entry name" value="CheY-like_superfamily"/>
</dbReference>
<dbReference type="OrthoDB" id="196485at2759"/>
<dbReference type="Proteomes" id="UP001165065">
    <property type="component" value="Unassembled WGS sequence"/>
</dbReference>
<dbReference type="AlphaFoldDB" id="A0A9W7GEZ5"/>
<keyword evidence="6" id="KW-1185">Reference proteome</keyword>
<dbReference type="SUPFAM" id="SSF52172">
    <property type="entry name" value="CheY-like"/>
    <property type="match status" value="1"/>
</dbReference>
<evidence type="ECO:0000256" key="3">
    <source>
        <dbReference type="SAM" id="Phobius"/>
    </source>
</evidence>
<sequence>MIPSTLDPKEDEPTKRSSVRPDLAAMRPKVHLIDDLDNQIRSDGEHNIFTSKNLDMYSTQKGWSLVQRFRNDALERYYLMNGTYQYWVVTTWVFTLALFLCVLTMPNESNNLVSFMDAESKVEAHGHIEVVAMIEGHTFEVYALAQLFALTCACTLLAIRLAGPTYVDLVTFVSFVVCQFFHTLHQMFYVSAIAKQSIMRKCVPSRLNVDPFTKFPIPDACAKMIKVQTNNLHMNSAIGALLICSLIVRRLSHRAIAGFATVAVFLVMLYSNDSKEHFFFTCLFFLSWLLDCMYEDRNLRFRLLKQMTAVENLTVYNRSSKRAQSILNHMIKNVAIGMEESLQSLRQVDKECNAVSRKVKFAGVSMLHVRNMASMIVVASHSTQMQIDIGEGNYSPNTQRISGVQLSVYFQRGNPLGGMPVKTVWAEGLRAAFPKRIFEMDVDLVNLVVFRVLKEARKRFSKLTQEIIRDNIDVELLATKGKSFVLRISCNCKCLVDRVSSSESLFPPDFFVVGIDDSMIGRKLLLKLIENLGAKKSICLGKTTGEVQEAQRIILSGDGGSPPPHLVLLDQHIQTKDSSTIFGSEIASHLRANGYDGLIAIVSANASSSNMAHYMQHGAINFVLPKHTSLEMKREAIIKGFQQRMSREW</sequence>
<proteinExistence type="predicted"/>
<dbReference type="EMBL" id="BRYA01000178">
    <property type="protein sequence ID" value="GMI42673.1"/>
    <property type="molecule type" value="Genomic_DNA"/>
</dbReference>
<feature type="transmembrane region" description="Helical" evidence="3">
    <location>
        <begin position="86"/>
        <end position="106"/>
    </location>
</feature>
<dbReference type="Gene3D" id="3.40.50.2300">
    <property type="match status" value="1"/>
</dbReference>
<dbReference type="InterPro" id="IPR001789">
    <property type="entry name" value="Sig_transdc_resp-reg_receiver"/>
</dbReference>
<evidence type="ECO:0000259" key="4">
    <source>
        <dbReference type="PROSITE" id="PS50110"/>
    </source>
</evidence>
<evidence type="ECO:0000256" key="1">
    <source>
        <dbReference type="PROSITE-ProRule" id="PRU00169"/>
    </source>
</evidence>
<keyword evidence="3" id="KW-0812">Transmembrane</keyword>
<dbReference type="PROSITE" id="PS50110">
    <property type="entry name" value="RESPONSE_REGULATORY"/>
    <property type="match status" value="1"/>
</dbReference>
<evidence type="ECO:0000313" key="5">
    <source>
        <dbReference type="EMBL" id="GMI42673.1"/>
    </source>
</evidence>